<sequence>MAIHAKFGEDWTAGVALVKDVALFTIAAEKFLHETYGPDEYEVLVAVCMGSARSCGQRRVPYIVAMSSSNNSRRRPDRPMTIPSEIPLVCTRNQRVLLPGIVMRLHIGRKETTFLMDSLWIRYQKAVTVDENTIIVGCVPVLPGPDDPSATQVSPSSNDGVTAGVKSVVGTSGARQPQPDKPADPTKPPEASDLFGWGVAARIVNFVKNTANEARLTRVSYIVTLEGIMRFKIHKFTKTTPYFEASVQTFPDNIPDSKDKDLQALLINLRTSGHELASVLSQLQLPANVLNQLRLILDGTPPGKMADLFASMIDLSMDEKLQILSSPDLKVRITKTLELLTRQIQVLKISQRLQSTVESKLGKKQREFFLRQQLDAIKKELGEDGDTQEEDEVADLTKRVNEAKLPNEPQKAAQRELQRLKRMHPSVAEYQVVRTYLEWLAEVPWSISTNDVLDISQARRQLDEDHYGLHKVKTRILEFLAVRKLKQDLKGPILCFVGPPGVGKTSLGKSIANAMGRKFHRISLGGVRDEAEIRGHRRTYIGALPGLVVQGLRRSGVNNPVFLLDEIDKLGQDFRGDPSSALLEVLDPEQNNSFSDHYLSVPFDLSNVLFIATANEADTIPGPLLDRMEVVRIPGYTFDEKLYIAKQHLLPKQVRMHGLQEDDVKIYDKVLMKVATAYTLEAGVRNLERELASVCRAMAVDYADAKEKGRIDLYDPVVTLEKLEKVLGLARFDDEVAERTSVPGVVTGLAWTSSGAGGLLFIEASSVPGKGALQLTGKLGDVIKESAQIGLTWVRGNASRIGITPCGSERSLLDKIDVHIHFPAGATPKDGPSAGVTIVIALVSLFANKVVREHTAMTGEVTLRGQVLPVGGIKEKVLAAHRGGIRHIIIPYRNKKDLAEIPKNVLEETEFVFAKRIEDVIRGCFADGVKMHFELETWAAPIFLKQVGAVRVLVRSLGLKNRPSECLKRRFCIALRILSPLVEPGQLSADLVCHQGFPSLH</sequence>
<dbReference type="CDD" id="cd19500">
    <property type="entry name" value="RecA-like_Lon"/>
    <property type="match status" value="1"/>
</dbReference>
<dbReference type="Gene3D" id="1.20.5.5270">
    <property type="match status" value="1"/>
</dbReference>
<dbReference type="VEuPathDB" id="FungiDB:SeMB42_g04840"/>
<feature type="active site" evidence="10">
    <location>
        <position position="833"/>
    </location>
</feature>
<comment type="caution">
    <text evidence="16">The sequence shown here is derived from an EMBL/GenBank/DDBJ whole genome shotgun (WGS) entry which is preliminary data.</text>
</comment>
<dbReference type="AlphaFoldDB" id="A0A507CVD7"/>
<keyword evidence="6 10" id="KW-0720">Serine protease</keyword>
<dbReference type="InterPro" id="IPR027543">
    <property type="entry name" value="Lon_bac"/>
</dbReference>
<dbReference type="InterPro" id="IPR015947">
    <property type="entry name" value="PUA-like_sf"/>
</dbReference>
<keyword evidence="17" id="KW-1185">Reference proteome</keyword>
<dbReference type="InterPro" id="IPR008268">
    <property type="entry name" value="Peptidase_S16_AS"/>
</dbReference>
<dbReference type="InterPro" id="IPR020568">
    <property type="entry name" value="Ribosomal_Su5_D2-typ_SF"/>
</dbReference>
<comment type="similarity">
    <text evidence="10 11">Belongs to the peptidase S16 family.</text>
</comment>
<dbReference type="InterPro" id="IPR014721">
    <property type="entry name" value="Ribsml_uS5_D2-typ_fold_subgr"/>
</dbReference>
<dbReference type="PROSITE" id="PS01046">
    <property type="entry name" value="LON_SER"/>
    <property type="match status" value="1"/>
</dbReference>
<dbReference type="EMBL" id="QEAN01000208">
    <property type="protein sequence ID" value="TPX43157.1"/>
    <property type="molecule type" value="Genomic_DNA"/>
</dbReference>
<dbReference type="GO" id="GO:0043565">
    <property type="term" value="F:sequence-specific DNA binding"/>
    <property type="evidence" value="ECO:0007669"/>
    <property type="project" value="InterPro"/>
</dbReference>
<dbReference type="Gene3D" id="1.20.58.1480">
    <property type="match status" value="1"/>
</dbReference>
<dbReference type="Pfam" id="PF00004">
    <property type="entry name" value="AAA"/>
    <property type="match status" value="1"/>
</dbReference>
<reference evidence="16 17" key="1">
    <citation type="journal article" date="2019" name="Sci. Rep.">
        <title>Comparative genomics of chytrid fungi reveal insights into the obligate biotrophic and pathogenic lifestyle of Synchytrium endobioticum.</title>
        <authorList>
            <person name="van de Vossenberg B.T.L.H."/>
            <person name="Warris S."/>
            <person name="Nguyen H.D.T."/>
            <person name="van Gent-Pelzer M.P.E."/>
            <person name="Joly D.L."/>
            <person name="van de Geest H.C."/>
            <person name="Bonants P.J.M."/>
            <person name="Smith D.S."/>
            <person name="Levesque C.A."/>
            <person name="van der Lee T.A.J."/>
        </authorList>
    </citation>
    <scope>NUCLEOTIDE SEQUENCE [LARGE SCALE GENOMIC DNA]</scope>
    <source>
        <strain evidence="16 17">MB42</strain>
    </source>
</reference>
<dbReference type="InterPro" id="IPR004815">
    <property type="entry name" value="Lon_bac/euk-typ"/>
</dbReference>
<evidence type="ECO:0000256" key="10">
    <source>
        <dbReference type="PROSITE-ProRule" id="PRU01122"/>
    </source>
</evidence>
<dbReference type="InterPro" id="IPR027417">
    <property type="entry name" value="P-loop_NTPase"/>
</dbReference>
<dbReference type="InterPro" id="IPR003111">
    <property type="entry name" value="Lon_prtase_N"/>
</dbReference>
<comment type="subcellular location">
    <subcellularLocation>
        <location evidence="1">Cytoplasm</location>
    </subcellularLocation>
</comment>
<keyword evidence="9" id="KW-0576">Peroxisome</keyword>
<evidence type="ECO:0000256" key="7">
    <source>
        <dbReference type="ARBA" id="ARBA00022840"/>
    </source>
</evidence>
<evidence type="ECO:0000259" key="14">
    <source>
        <dbReference type="PROSITE" id="PS51786"/>
    </source>
</evidence>
<dbReference type="STRING" id="286115.A0A507CVD7"/>
<dbReference type="Pfam" id="PF05362">
    <property type="entry name" value="Lon_C"/>
    <property type="match status" value="1"/>
</dbReference>
<dbReference type="GO" id="GO:0004176">
    <property type="term" value="F:ATP-dependent peptidase activity"/>
    <property type="evidence" value="ECO:0007669"/>
    <property type="project" value="UniProtKB-UniRule"/>
</dbReference>
<dbReference type="PRINTS" id="PR00830">
    <property type="entry name" value="ENDOLAPTASE"/>
</dbReference>
<dbReference type="GO" id="GO:0004252">
    <property type="term" value="F:serine-type endopeptidase activity"/>
    <property type="evidence" value="ECO:0007669"/>
    <property type="project" value="UniProtKB-UniRule"/>
</dbReference>
<evidence type="ECO:0000259" key="15">
    <source>
        <dbReference type="PROSITE" id="PS51787"/>
    </source>
</evidence>
<keyword evidence="3 10" id="KW-0645">Protease</keyword>
<dbReference type="NCBIfam" id="TIGR00763">
    <property type="entry name" value="lon"/>
    <property type="match status" value="1"/>
</dbReference>
<dbReference type="SUPFAM" id="SSF88697">
    <property type="entry name" value="PUA domain-like"/>
    <property type="match status" value="1"/>
</dbReference>
<dbReference type="InterPro" id="IPR054594">
    <property type="entry name" value="Lon_lid"/>
</dbReference>
<dbReference type="SUPFAM" id="SSF54211">
    <property type="entry name" value="Ribosomal protein S5 domain 2-like"/>
    <property type="match status" value="1"/>
</dbReference>
<dbReference type="Proteomes" id="UP000317494">
    <property type="component" value="Unassembled WGS sequence"/>
</dbReference>
<evidence type="ECO:0000256" key="8">
    <source>
        <dbReference type="ARBA" id="ARBA00023016"/>
    </source>
</evidence>
<feature type="domain" description="Lon N-terminal" evidence="15">
    <location>
        <begin position="86"/>
        <end position="344"/>
    </location>
</feature>
<dbReference type="Pfam" id="PF02190">
    <property type="entry name" value="LON_substr_bdg"/>
    <property type="match status" value="1"/>
</dbReference>
<feature type="domain" description="Lon proteolytic" evidence="14">
    <location>
        <begin position="740"/>
        <end position="927"/>
    </location>
</feature>
<dbReference type="GO" id="GO:0016887">
    <property type="term" value="F:ATP hydrolysis activity"/>
    <property type="evidence" value="ECO:0007669"/>
    <property type="project" value="InterPro"/>
</dbReference>
<dbReference type="FunFam" id="3.40.50.300:FF:000382">
    <property type="entry name" value="Lon protease homolog 2, peroxisomal"/>
    <property type="match status" value="1"/>
</dbReference>
<keyword evidence="4 11" id="KW-0547">Nucleotide-binding</keyword>
<dbReference type="HAMAP" id="MF_01973">
    <property type="entry name" value="lon_bact"/>
    <property type="match status" value="1"/>
</dbReference>
<dbReference type="InterPro" id="IPR046336">
    <property type="entry name" value="Lon_prtase_N_sf"/>
</dbReference>
<dbReference type="InterPro" id="IPR003959">
    <property type="entry name" value="ATPase_AAA_core"/>
</dbReference>
<evidence type="ECO:0000256" key="3">
    <source>
        <dbReference type="ARBA" id="ARBA00022670"/>
    </source>
</evidence>
<dbReference type="InterPro" id="IPR027065">
    <property type="entry name" value="Lon_Prtase"/>
</dbReference>
<evidence type="ECO:0000256" key="1">
    <source>
        <dbReference type="ARBA" id="ARBA00004496"/>
    </source>
</evidence>
<organism evidence="16 17">
    <name type="scientific">Synchytrium endobioticum</name>
    <dbReference type="NCBI Taxonomy" id="286115"/>
    <lineage>
        <taxon>Eukaryota</taxon>
        <taxon>Fungi</taxon>
        <taxon>Fungi incertae sedis</taxon>
        <taxon>Chytridiomycota</taxon>
        <taxon>Chytridiomycota incertae sedis</taxon>
        <taxon>Chytridiomycetes</taxon>
        <taxon>Synchytriales</taxon>
        <taxon>Synchytriaceae</taxon>
        <taxon>Synchytrium</taxon>
    </lineage>
</organism>
<dbReference type="EC" id="3.4.21.-" evidence="12"/>
<dbReference type="Gene3D" id="3.40.50.300">
    <property type="entry name" value="P-loop containing nucleotide triphosphate hydrolases"/>
    <property type="match status" value="1"/>
</dbReference>
<protein>
    <recommendedName>
        <fullName evidence="12">Lon protease homolog</fullName>
        <ecNumber evidence="12">3.4.21.-</ecNumber>
    </recommendedName>
</protein>
<evidence type="ECO:0000313" key="16">
    <source>
        <dbReference type="EMBL" id="TPX43157.1"/>
    </source>
</evidence>
<evidence type="ECO:0000256" key="2">
    <source>
        <dbReference type="ARBA" id="ARBA00022490"/>
    </source>
</evidence>
<evidence type="ECO:0000256" key="12">
    <source>
        <dbReference type="RuleBase" id="RU000592"/>
    </source>
</evidence>
<evidence type="ECO:0000256" key="4">
    <source>
        <dbReference type="ARBA" id="ARBA00022741"/>
    </source>
</evidence>
<dbReference type="GO" id="GO:0006508">
    <property type="term" value="P:proteolysis"/>
    <property type="evidence" value="ECO:0007669"/>
    <property type="project" value="UniProtKB-KW"/>
</dbReference>
<keyword evidence="5 10" id="KW-0378">Hydrolase</keyword>
<keyword evidence="8" id="KW-0346">Stress response</keyword>
<dbReference type="Gene3D" id="2.30.130.40">
    <property type="entry name" value="LON domain-like"/>
    <property type="match status" value="1"/>
</dbReference>
<proteinExistence type="inferred from homology"/>
<name>A0A507CVD7_9FUNG</name>
<dbReference type="Gene3D" id="1.10.8.60">
    <property type="match status" value="1"/>
</dbReference>
<keyword evidence="7 11" id="KW-0067">ATP-binding</keyword>
<dbReference type="FunFam" id="1.20.5.5270:FF:000002">
    <property type="entry name" value="Lon protease homolog"/>
    <property type="match status" value="1"/>
</dbReference>
<dbReference type="FunFam" id="3.30.230.10:FF:000019">
    <property type="entry name" value="Lon protease homolog 2, peroxisomal"/>
    <property type="match status" value="1"/>
</dbReference>
<evidence type="ECO:0000256" key="9">
    <source>
        <dbReference type="ARBA" id="ARBA00023140"/>
    </source>
</evidence>
<keyword evidence="2" id="KW-0963">Cytoplasm</keyword>
<dbReference type="FunFam" id="1.10.8.60:FF:000091">
    <property type="entry name" value="Lon protease homolog 2, peroxisomal"/>
    <property type="match status" value="1"/>
</dbReference>
<dbReference type="PROSITE" id="PS51786">
    <property type="entry name" value="LON_PROTEOLYTIC"/>
    <property type="match status" value="1"/>
</dbReference>
<dbReference type="SMART" id="SM00382">
    <property type="entry name" value="AAA"/>
    <property type="match status" value="1"/>
</dbReference>
<evidence type="ECO:0000313" key="17">
    <source>
        <dbReference type="Proteomes" id="UP000317494"/>
    </source>
</evidence>
<dbReference type="Pfam" id="PF22667">
    <property type="entry name" value="Lon_lid"/>
    <property type="match status" value="1"/>
</dbReference>
<dbReference type="PROSITE" id="PS51787">
    <property type="entry name" value="LON_N"/>
    <property type="match status" value="1"/>
</dbReference>
<dbReference type="InterPro" id="IPR003593">
    <property type="entry name" value="AAA+_ATPase"/>
</dbReference>
<dbReference type="SUPFAM" id="SSF52540">
    <property type="entry name" value="P-loop containing nucleoside triphosphate hydrolases"/>
    <property type="match status" value="1"/>
</dbReference>
<accession>A0A507CVD7</accession>
<evidence type="ECO:0000256" key="6">
    <source>
        <dbReference type="ARBA" id="ARBA00022825"/>
    </source>
</evidence>
<dbReference type="Gene3D" id="3.30.230.10">
    <property type="match status" value="1"/>
</dbReference>
<feature type="region of interest" description="Disordered" evidence="13">
    <location>
        <begin position="169"/>
        <end position="191"/>
    </location>
</feature>
<evidence type="ECO:0000256" key="5">
    <source>
        <dbReference type="ARBA" id="ARBA00022801"/>
    </source>
</evidence>
<gene>
    <name evidence="16" type="ORF">SeMB42_g04840</name>
</gene>
<dbReference type="PANTHER" id="PTHR10046">
    <property type="entry name" value="ATP DEPENDENT LON PROTEASE FAMILY MEMBER"/>
    <property type="match status" value="1"/>
</dbReference>
<dbReference type="GO" id="GO:0030163">
    <property type="term" value="P:protein catabolic process"/>
    <property type="evidence" value="ECO:0007669"/>
    <property type="project" value="InterPro"/>
</dbReference>
<evidence type="ECO:0000256" key="13">
    <source>
        <dbReference type="SAM" id="MobiDB-lite"/>
    </source>
</evidence>
<dbReference type="GO" id="GO:0005524">
    <property type="term" value="F:ATP binding"/>
    <property type="evidence" value="ECO:0007669"/>
    <property type="project" value="UniProtKB-KW"/>
</dbReference>
<feature type="active site" evidence="10">
    <location>
        <position position="876"/>
    </location>
</feature>
<evidence type="ECO:0000256" key="11">
    <source>
        <dbReference type="RuleBase" id="RU000591"/>
    </source>
</evidence>
<dbReference type="GO" id="GO:0005737">
    <property type="term" value="C:cytoplasm"/>
    <property type="evidence" value="ECO:0007669"/>
    <property type="project" value="UniProtKB-SubCell"/>
</dbReference>
<dbReference type="InterPro" id="IPR008269">
    <property type="entry name" value="Lon_proteolytic"/>
</dbReference>
<dbReference type="SMART" id="SM00464">
    <property type="entry name" value="LON"/>
    <property type="match status" value="1"/>
</dbReference>